<dbReference type="PANTHER" id="PTHR28055">
    <property type="entry name" value="ALTERED INHERITANCE OF MITOCHONDRIA PROTEIN 41, MITOCHONDRIAL"/>
    <property type="match status" value="1"/>
</dbReference>
<protein>
    <submittedName>
        <fullName evidence="1">Transamidase GatB domain protein</fullName>
    </submittedName>
</protein>
<accession>A0A069CX54</accession>
<proteinExistence type="predicted"/>
<dbReference type="InterPro" id="IPR003789">
    <property type="entry name" value="Asn/Gln_tRNA_amidoTrase-B-like"/>
</dbReference>
<reference evidence="1 2" key="1">
    <citation type="journal article" date="2015" name="Microbes Environ.">
        <title>Distribution and evolution of nitrogen fixation genes in the phylum bacteroidetes.</title>
        <authorList>
            <person name="Inoue J."/>
            <person name="Oshima K."/>
            <person name="Suda W."/>
            <person name="Sakamoto M."/>
            <person name="Iino T."/>
            <person name="Noda S."/>
            <person name="Hongoh Y."/>
            <person name="Hattori M."/>
            <person name="Ohkuma M."/>
        </authorList>
    </citation>
    <scope>NUCLEOTIDE SEQUENCE [LARGE SCALE GENOMIC DNA]</scope>
    <source>
        <strain evidence="1 2">JCM 15093</strain>
    </source>
</reference>
<organism evidence="1 2">
    <name type="scientific">Bacteroides graminisolvens DSM 19988 = JCM 15093</name>
    <dbReference type="NCBI Taxonomy" id="1121097"/>
    <lineage>
        <taxon>Bacteria</taxon>
        <taxon>Pseudomonadati</taxon>
        <taxon>Bacteroidota</taxon>
        <taxon>Bacteroidia</taxon>
        <taxon>Bacteroidales</taxon>
        <taxon>Bacteroidaceae</taxon>
        <taxon>Bacteroides</taxon>
    </lineage>
</organism>
<dbReference type="SUPFAM" id="SSF89095">
    <property type="entry name" value="GatB/YqeY motif"/>
    <property type="match status" value="1"/>
</dbReference>
<dbReference type="RefSeq" id="WP_024995390.1">
    <property type="nucleotide sequence ID" value="NZ_ATZI01000001.1"/>
</dbReference>
<comment type="caution">
    <text evidence="1">The sequence shown here is derived from an EMBL/GenBank/DDBJ whole genome shotgun (WGS) entry which is preliminary data.</text>
</comment>
<dbReference type="Proteomes" id="UP000027601">
    <property type="component" value="Unassembled WGS sequence"/>
</dbReference>
<dbReference type="Gene3D" id="1.10.10.410">
    <property type="match status" value="1"/>
</dbReference>
<sequence length="149" mass="16087">MDLFDKVSEDIKNAMKAKDKVALETLRNVKKFFIEAKTAPGANDTLADADALKILQKLAKQGKDSADIYLQQNRQDLADAELAQVKVIESYLPKQLSVEELEAALKEIIAEVGATDAKDMGKVMGVASKKLAGIAEGRAISAKVKELLG</sequence>
<dbReference type="EMBL" id="BAJS01000001">
    <property type="protein sequence ID" value="GAK35153.1"/>
    <property type="molecule type" value="Genomic_DNA"/>
</dbReference>
<dbReference type="PANTHER" id="PTHR28055:SF1">
    <property type="entry name" value="ALTERED INHERITANCE OF MITOCHONDRIA PROTEIN 41, MITOCHONDRIAL"/>
    <property type="match status" value="1"/>
</dbReference>
<dbReference type="eggNOG" id="COG1610">
    <property type="taxonomic scope" value="Bacteria"/>
</dbReference>
<dbReference type="Gene3D" id="1.10.1510.10">
    <property type="entry name" value="Uncharacterised protein YqeY/AIM41 PF09424, N-terminal domain"/>
    <property type="match status" value="1"/>
</dbReference>
<evidence type="ECO:0000313" key="2">
    <source>
        <dbReference type="Proteomes" id="UP000027601"/>
    </source>
</evidence>
<dbReference type="STRING" id="1121097.GCA_000428125_00322"/>
<dbReference type="Pfam" id="PF09424">
    <property type="entry name" value="YqeY"/>
    <property type="match status" value="1"/>
</dbReference>
<name>A0A069CX54_9BACE</name>
<dbReference type="AlphaFoldDB" id="A0A069CX54"/>
<dbReference type="InterPro" id="IPR023168">
    <property type="entry name" value="GatB_Yqey_C_2"/>
</dbReference>
<keyword evidence="2" id="KW-1185">Reference proteome</keyword>
<evidence type="ECO:0000313" key="1">
    <source>
        <dbReference type="EMBL" id="GAK35153.1"/>
    </source>
</evidence>
<dbReference type="OrthoDB" id="9788127at2"/>
<dbReference type="GO" id="GO:0016884">
    <property type="term" value="F:carbon-nitrogen ligase activity, with glutamine as amido-N-donor"/>
    <property type="evidence" value="ECO:0007669"/>
    <property type="project" value="InterPro"/>
</dbReference>
<gene>
    <name evidence="1" type="ORF">JCM15093_230</name>
</gene>
<dbReference type="InterPro" id="IPR042184">
    <property type="entry name" value="YqeY/Aim41_N"/>
</dbReference>
<dbReference type="InterPro" id="IPR019004">
    <property type="entry name" value="YqeY/Aim41"/>
</dbReference>